<evidence type="ECO:0000256" key="5">
    <source>
        <dbReference type="ARBA" id="ARBA00022723"/>
    </source>
</evidence>
<dbReference type="InterPro" id="IPR016185">
    <property type="entry name" value="PreATP-grasp_dom_sf"/>
</dbReference>
<dbReference type="InterPro" id="IPR000291">
    <property type="entry name" value="D-Ala_lig_Van_CS"/>
</dbReference>
<feature type="domain" description="ATP-grasp" evidence="15">
    <location>
        <begin position="167"/>
        <end position="371"/>
    </location>
</feature>
<evidence type="ECO:0000256" key="1">
    <source>
        <dbReference type="ARBA" id="ARBA00001936"/>
    </source>
</evidence>
<keyword evidence="5" id="KW-0479">Metal-binding</keyword>
<dbReference type="RefSeq" id="WP_290292603.1">
    <property type="nucleotide sequence ID" value="NZ_CP047211.1"/>
</dbReference>
<dbReference type="InterPro" id="IPR013815">
    <property type="entry name" value="ATP_grasp_subdomain_1"/>
</dbReference>
<evidence type="ECO:0000256" key="4">
    <source>
        <dbReference type="ARBA" id="ARBA00022598"/>
    </source>
</evidence>
<evidence type="ECO:0000256" key="8">
    <source>
        <dbReference type="ARBA" id="ARBA00022842"/>
    </source>
</evidence>
<comment type="caution">
    <text evidence="16">The sequence shown here is derived from an EMBL/GenBank/DDBJ whole genome shotgun (WGS) entry which is preliminary data.</text>
</comment>
<name>A0ABV7ZTB7_9CORY</name>
<dbReference type="NCBIfam" id="NF002528">
    <property type="entry name" value="PRK01966.1-4"/>
    <property type="match status" value="1"/>
</dbReference>
<dbReference type="EC" id="6.3.2.4" evidence="13"/>
<keyword evidence="13" id="KW-0963">Cytoplasm</keyword>
<dbReference type="InterPro" id="IPR011761">
    <property type="entry name" value="ATP-grasp"/>
</dbReference>
<proteinExistence type="inferred from homology"/>
<dbReference type="InterPro" id="IPR011127">
    <property type="entry name" value="Dala_Dala_lig_N"/>
</dbReference>
<sequence length="378" mass="39700">MTSPAQRTAGPEGRTDDRISVAVLYGGASPEHNVSCVSAGAIMAHLDAATYRVVPVGITRDGTWTPGTSAPEALSKHGRELPHVPDVAEGGAELQLSADPRRKGELRFVAGPDAGELFDVVDVVFPVLHGPNGEDGTIQGLLELSRIPFVGPGVLASAAGMDKERTKNLAVAGGIPVGEQAVLLEGEELSGADRERLGLPVFVKPARGGSSIGISKVDSWDEFDAALELARSHDAKVIVEKGIVGAEVECGVLQRPDGELIASAPAQLAGTEDSDEGFYGFDTKYLDDVVTAQIPAPLPAETIAEVQELSKLAFRSLGCDGLTRVDFFVTDRGPVLNEVNTMPGFTPISMYPQMFAASGVPYPELLGTLVQRALVARR</sequence>
<evidence type="ECO:0000256" key="2">
    <source>
        <dbReference type="ARBA" id="ARBA00001946"/>
    </source>
</evidence>
<gene>
    <name evidence="13" type="primary">ddl</name>
    <name evidence="16" type="ORF">ACFORJ_12805</name>
</gene>
<comment type="pathway">
    <text evidence="13">Cell wall biogenesis; peptidoglycan biosynthesis.</text>
</comment>
<keyword evidence="8" id="KW-0460">Magnesium</keyword>
<keyword evidence="17" id="KW-1185">Reference proteome</keyword>
<dbReference type="Gene3D" id="3.30.1490.20">
    <property type="entry name" value="ATP-grasp fold, A domain"/>
    <property type="match status" value="1"/>
</dbReference>
<accession>A0ABV7ZTB7</accession>
<dbReference type="Gene3D" id="3.40.50.20">
    <property type="match status" value="1"/>
</dbReference>
<dbReference type="PANTHER" id="PTHR23132">
    <property type="entry name" value="D-ALANINE--D-ALANINE LIGASE"/>
    <property type="match status" value="1"/>
</dbReference>
<evidence type="ECO:0000259" key="15">
    <source>
        <dbReference type="PROSITE" id="PS50975"/>
    </source>
</evidence>
<evidence type="ECO:0000256" key="13">
    <source>
        <dbReference type="HAMAP-Rule" id="MF_00047"/>
    </source>
</evidence>
<evidence type="ECO:0000256" key="12">
    <source>
        <dbReference type="ARBA" id="ARBA00023316"/>
    </source>
</evidence>
<comment type="cofactor">
    <cofactor evidence="2">
        <name>Mg(2+)</name>
        <dbReference type="ChEBI" id="CHEBI:18420"/>
    </cofactor>
</comment>
<evidence type="ECO:0000256" key="9">
    <source>
        <dbReference type="ARBA" id="ARBA00022960"/>
    </source>
</evidence>
<dbReference type="HAMAP" id="MF_00047">
    <property type="entry name" value="Dala_Dala_lig"/>
    <property type="match status" value="1"/>
</dbReference>
<evidence type="ECO:0000256" key="14">
    <source>
        <dbReference type="PROSITE-ProRule" id="PRU00409"/>
    </source>
</evidence>
<dbReference type="PROSITE" id="PS50975">
    <property type="entry name" value="ATP_GRASP"/>
    <property type="match status" value="1"/>
</dbReference>
<comment type="cofactor">
    <cofactor evidence="1">
        <name>Mn(2+)</name>
        <dbReference type="ChEBI" id="CHEBI:29035"/>
    </cofactor>
</comment>
<comment type="function">
    <text evidence="13">Cell wall formation.</text>
</comment>
<dbReference type="NCBIfam" id="TIGR01205">
    <property type="entry name" value="D_ala_D_alaTIGR"/>
    <property type="match status" value="1"/>
</dbReference>
<evidence type="ECO:0000256" key="3">
    <source>
        <dbReference type="ARBA" id="ARBA00010871"/>
    </source>
</evidence>
<dbReference type="Proteomes" id="UP001595751">
    <property type="component" value="Unassembled WGS sequence"/>
</dbReference>
<evidence type="ECO:0000256" key="6">
    <source>
        <dbReference type="ARBA" id="ARBA00022741"/>
    </source>
</evidence>
<comment type="subcellular location">
    <subcellularLocation>
        <location evidence="13">Cytoplasm</location>
    </subcellularLocation>
</comment>
<keyword evidence="7 14" id="KW-0067">ATP-binding</keyword>
<keyword evidence="11" id="KW-0464">Manganese</keyword>
<dbReference type="PANTHER" id="PTHR23132:SF25">
    <property type="entry name" value="D-ALANINE--D-ALANINE LIGASE A"/>
    <property type="match status" value="1"/>
</dbReference>
<keyword evidence="12 13" id="KW-0961">Cell wall biogenesis/degradation</keyword>
<dbReference type="PROSITE" id="PS00844">
    <property type="entry name" value="DALA_DALA_LIGASE_2"/>
    <property type="match status" value="1"/>
</dbReference>
<comment type="catalytic activity">
    <reaction evidence="13">
        <text>2 D-alanine + ATP = D-alanyl-D-alanine + ADP + phosphate + H(+)</text>
        <dbReference type="Rhea" id="RHEA:11224"/>
        <dbReference type="ChEBI" id="CHEBI:15378"/>
        <dbReference type="ChEBI" id="CHEBI:30616"/>
        <dbReference type="ChEBI" id="CHEBI:43474"/>
        <dbReference type="ChEBI" id="CHEBI:57416"/>
        <dbReference type="ChEBI" id="CHEBI:57822"/>
        <dbReference type="ChEBI" id="CHEBI:456216"/>
        <dbReference type="EC" id="6.3.2.4"/>
    </reaction>
</comment>
<evidence type="ECO:0000256" key="10">
    <source>
        <dbReference type="ARBA" id="ARBA00022984"/>
    </source>
</evidence>
<protein>
    <recommendedName>
        <fullName evidence="13">D-alanine--D-alanine ligase</fullName>
        <ecNumber evidence="13">6.3.2.4</ecNumber>
    </recommendedName>
    <alternativeName>
        <fullName evidence="13">D-Ala-D-Ala ligase</fullName>
    </alternativeName>
    <alternativeName>
        <fullName evidence="13">D-alanylalanine synthetase</fullName>
    </alternativeName>
</protein>
<dbReference type="GO" id="GO:0016874">
    <property type="term" value="F:ligase activity"/>
    <property type="evidence" value="ECO:0007669"/>
    <property type="project" value="UniProtKB-KW"/>
</dbReference>
<evidence type="ECO:0000256" key="11">
    <source>
        <dbReference type="ARBA" id="ARBA00023211"/>
    </source>
</evidence>
<dbReference type="Pfam" id="PF01820">
    <property type="entry name" value="Dala_Dala_lig_N"/>
    <property type="match status" value="1"/>
</dbReference>
<organism evidence="16 17">
    <name type="scientific">Corynebacterium hansenii</name>
    <dbReference type="NCBI Taxonomy" id="394964"/>
    <lineage>
        <taxon>Bacteria</taxon>
        <taxon>Bacillati</taxon>
        <taxon>Actinomycetota</taxon>
        <taxon>Actinomycetes</taxon>
        <taxon>Mycobacteriales</taxon>
        <taxon>Corynebacteriaceae</taxon>
        <taxon>Corynebacterium</taxon>
    </lineage>
</organism>
<keyword evidence="4 13" id="KW-0436">Ligase</keyword>
<evidence type="ECO:0000313" key="16">
    <source>
        <dbReference type="EMBL" id="MFC3851038.1"/>
    </source>
</evidence>
<dbReference type="SUPFAM" id="SSF56059">
    <property type="entry name" value="Glutathione synthetase ATP-binding domain-like"/>
    <property type="match status" value="1"/>
</dbReference>
<dbReference type="EMBL" id="JBHRZN010000005">
    <property type="protein sequence ID" value="MFC3851038.1"/>
    <property type="molecule type" value="Genomic_DNA"/>
</dbReference>
<keyword evidence="10 13" id="KW-0573">Peptidoglycan synthesis</keyword>
<keyword evidence="6 14" id="KW-0547">Nucleotide-binding</keyword>
<keyword evidence="9 13" id="KW-0133">Cell shape</keyword>
<dbReference type="PIRSF" id="PIRSF039102">
    <property type="entry name" value="Ddl/VanB"/>
    <property type="match status" value="1"/>
</dbReference>
<reference evidence="17" key="1">
    <citation type="journal article" date="2019" name="Int. J. Syst. Evol. Microbiol.">
        <title>The Global Catalogue of Microorganisms (GCM) 10K type strain sequencing project: providing services to taxonomists for standard genome sequencing and annotation.</title>
        <authorList>
            <consortium name="The Broad Institute Genomics Platform"/>
            <consortium name="The Broad Institute Genome Sequencing Center for Infectious Disease"/>
            <person name="Wu L."/>
            <person name="Ma J."/>
        </authorList>
    </citation>
    <scope>NUCLEOTIDE SEQUENCE [LARGE SCALE GENOMIC DNA]</scope>
    <source>
        <strain evidence="17">CCUG 53252</strain>
    </source>
</reference>
<dbReference type="Gene3D" id="3.30.470.20">
    <property type="entry name" value="ATP-grasp fold, B domain"/>
    <property type="match status" value="1"/>
</dbReference>
<evidence type="ECO:0000313" key="17">
    <source>
        <dbReference type="Proteomes" id="UP001595751"/>
    </source>
</evidence>
<comment type="similarity">
    <text evidence="3 13">Belongs to the D-alanine--D-alanine ligase family.</text>
</comment>
<evidence type="ECO:0000256" key="7">
    <source>
        <dbReference type="ARBA" id="ARBA00022840"/>
    </source>
</evidence>
<dbReference type="Pfam" id="PF07478">
    <property type="entry name" value="Dala_Dala_lig_C"/>
    <property type="match status" value="1"/>
</dbReference>
<dbReference type="InterPro" id="IPR005905">
    <property type="entry name" value="D_ala_D_ala"/>
</dbReference>
<dbReference type="InterPro" id="IPR011095">
    <property type="entry name" value="Dala_Dala_lig_C"/>
</dbReference>
<dbReference type="PROSITE" id="PS00843">
    <property type="entry name" value="DALA_DALA_LIGASE_1"/>
    <property type="match status" value="1"/>
</dbReference>
<dbReference type="SUPFAM" id="SSF52440">
    <property type="entry name" value="PreATP-grasp domain"/>
    <property type="match status" value="1"/>
</dbReference>